<feature type="transmembrane region" description="Helical" evidence="1">
    <location>
        <begin position="325"/>
        <end position="349"/>
    </location>
</feature>
<reference evidence="2 3" key="1">
    <citation type="submission" date="2018-08" db="EMBL/GenBank/DDBJ databases">
        <title>Pallidiluteibacterium maritimus gen. nov., sp. nov., isolated from coastal sediment.</title>
        <authorList>
            <person name="Zhou L.Y."/>
        </authorList>
    </citation>
    <scope>NUCLEOTIDE SEQUENCE [LARGE SCALE GENOMIC DNA]</scope>
    <source>
        <strain evidence="2 3">XSD2</strain>
    </source>
</reference>
<keyword evidence="1" id="KW-0472">Membrane</keyword>
<evidence type="ECO:0000313" key="2">
    <source>
        <dbReference type="EMBL" id="RIJ47263.1"/>
    </source>
</evidence>
<keyword evidence="1" id="KW-1133">Transmembrane helix</keyword>
<name>A0A399SZT7_9BACT</name>
<dbReference type="Proteomes" id="UP000265926">
    <property type="component" value="Unassembled WGS sequence"/>
</dbReference>
<evidence type="ECO:0000256" key="1">
    <source>
        <dbReference type="SAM" id="Phobius"/>
    </source>
</evidence>
<keyword evidence="3" id="KW-1185">Reference proteome</keyword>
<organism evidence="2 3">
    <name type="scientific">Maribellus luteus</name>
    <dbReference type="NCBI Taxonomy" id="2305463"/>
    <lineage>
        <taxon>Bacteria</taxon>
        <taxon>Pseudomonadati</taxon>
        <taxon>Bacteroidota</taxon>
        <taxon>Bacteroidia</taxon>
        <taxon>Marinilabiliales</taxon>
        <taxon>Prolixibacteraceae</taxon>
        <taxon>Maribellus</taxon>
    </lineage>
</organism>
<proteinExistence type="predicted"/>
<keyword evidence="1" id="KW-0812">Transmembrane</keyword>
<gene>
    <name evidence="2" type="ORF">D1614_16035</name>
</gene>
<feature type="transmembrane region" description="Helical" evidence="1">
    <location>
        <begin position="137"/>
        <end position="159"/>
    </location>
</feature>
<protein>
    <submittedName>
        <fullName evidence="2">PepSY domain-containing protein</fullName>
    </submittedName>
</protein>
<dbReference type="Pfam" id="PF03929">
    <property type="entry name" value="PepSY_TM"/>
    <property type="match status" value="1"/>
</dbReference>
<evidence type="ECO:0000313" key="3">
    <source>
        <dbReference type="Proteomes" id="UP000265926"/>
    </source>
</evidence>
<accession>A0A399SZT7</accession>
<feature type="transmembrane region" description="Helical" evidence="1">
    <location>
        <begin position="188"/>
        <end position="210"/>
    </location>
</feature>
<sequence>MKRKIVLAKKIHLWIGLVCGFVSSISGLSGSLYVWQPEILQALNPEILTVSNIDTLKEETIHETASKLYTRFGRDLSALHLPYREQQSVQLVFKDGKNHYFHPGTGGALGEKTSFIRFFEHLLRFHRTLLIPRYGNYLVGGSAILFFSLLLTSGVYLWWKRYRKNPRKGFSVSKNLPRGIIYYDFHKLLGILFLIPLLVISVSGSFFTFMPTWKAALQVLDSPAKETKRMSGEAFSFHSLEEALSLPSEDEYKLRSVYFPEETSGKYRFRYVKNRFISAGLRETKEIEVNQDLQVTMFAEYHQNSLSEKIAAQAYPVHIGETIGLFGRIAVFITGLIPSILLITGYRFYRFRKSNRRTGYKK</sequence>
<comment type="caution">
    <text evidence="2">The sequence shown here is derived from an EMBL/GenBank/DDBJ whole genome shotgun (WGS) entry which is preliminary data.</text>
</comment>
<dbReference type="PANTHER" id="PTHR34219">
    <property type="entry name" value="IRON-REGULATED INNER MEMBRANE PROTEIN-RELATED"/>
    <property type="match status" value="1"/>
</dbReference>
<feature type="transmembrane region" description="Helical" evidence="1">
    <location>
        <begin position="12"/>
        <end position="35"/>
    </location>
</feature>
<dbReference type="RefSeq" id="WP_119438979.1">
    <property type="nucleotide sequence ID" value="NZ_QWGR01000009.1"/>
</dbReference>
<dbReference type="InterPro" id="IPR005625">
    <property type="entry name" value="PepSY-ass_TM"/>
</dbReference>
<dbReference type="EMBL" id="QWGR01000009">
    <property type="protein sequence ID" value="RIJ47263.1"/>
    <property type="molecule type" value="Genomic_DNA"/>
</dbReference>
<dbReference type="AlphaFoldDB" id="A0A399SZT7"/>
<dbReference type="OrthoDB" id="111691at2"/>